<accession>A0A1M5FTM0</accession>
<dbReference type="SUPFAM" id="SSF46785">
    <property type="entry name" value="Winged helix' DNA-binding domain"/>
    <property type="match status" value="1"/>
</dbReference>
<dbReference type="InterPro" id="IPR050707">
    <property type="entry name" value="HTH_MetabolicPath_Reg"/>
</dbReference>
<name>A0A1M5FTM0_9ACTN</name>
<organism evidence="7 8">
    <name type="scientific">Geodermatophilus nigrescens</name>
    <dbReference type="NCBI Taxonomy" id="1070870"/>
    <lineage>
        <taxon>Bacteria</taxon>
        <taxon>Bacillati</taxon>
        <taxon>Actinomycetota</taxon>
        <taxon>Actinomycetes</taxon>
        <taxon>Geodermatophilales</taxon>
        <taxon>Geodermatophilaceae</taxon>
        <taxon>Geodermatophilus</taxon>
    </lineage>
</organism>
<dbReference type="AlphaFoldDB" id="A0A1M5FTM0"/>
<protein>
    <submittedName>
        <fullName evidence="7">Transcriptional regulator, IclR family</fullName>
    </submittedName>
</protein>
<evidence type="ECO:0000313" key="7">
    <source>
        <dbReference type="EMBL" id="SHF94853.1"/>
    </source>
</evidence>
<proteinExistence type="predicted"/>
<evidence type="ECO:0000256" key="4">
    <source>
        <dbReference type="SAM" id="MobiDB-lite"/>
    </source>
</evidence>
<dbReference type="InterPro" id="IPR036390">
    <property type="entry name" value="WH_DNA-bd_sf"/>
</dbReference>
<dbReference type="Pfam" id="PF01614">
    <property type="entry name" value="IclR_C"/>
    <property type="match status" value="1"/>
</dbReference>
<dbReference type="SUPFAM" id="SSF55781">
    <property type="entry name" value="GAF domain-like"/>
    <property type="match status" value="1"/>
</dbReference>
<feature type="region of interest" description="Disordered" evidence="4">
    <location>
        <begin position="1"/>
        <end position="21"/>
    </location>
</feature>
<dbReference type="EMBL" id="FQVX01000001">
    <property type="protein sequence ID" value="SHF94853.1"/>
    <property type="molecule type" value="Genomic_DNA"/>
</dbReference>
<feature type="domain" description="HTH iclR-type" evidence="5">
    <location>
        <begin position="21"/>
        <end position="82"/>
    </location>
</feature>
<dbReference type="GO" id="GO:0003700">
    <property type="term" value="F:DNA-binding transcription factor activity"/>
    <property type="evidence" value="ECO:0007669"/>
    <property type="project" value="TreeGrafter"/>
</dbReference>
<dbReference type="Gene3D" id="3.30.450.40">
    <property type="match status" value="1"/>
</dbReference>
<dbReference type="SMART" id="SM00346">
    <property type="entry name" value="HTH_ICLR"/>
    <property type="match status" value="1"/>
</dbReference>
<evidence type="ECO:0000313" key="8">
    <source>
        <dbReference type="Proteomes" id="UP000184471"/>
    </source>
</evidence>
<evidence type="ECO:0000256" key="2">
    <source>
        <dbReference type="ARBA" id="ARBA00023125"/>
    </source>
</evidence>
<dbReference type="PANTHER" id="PTHR30136:SF24">
    <property type="entry name" value="HTH-TYPE TRANSCRIPTIONAL REPRESSOR ALLR"/>
    <property type="match status" value="1"/>
</dbReference>
<dbReference type="InterPro" id="IPR014757">
    <property type="entry name" value="Tscrpt_reg_IclR_C"/>
</dbReference>
<evidence type="ECO:0000256" key="3">
    <source>
        <dbReference type="ARBA" id="ARBA00023163"/>
    </source>
</evidence>
<keyword evidence="8" id="KW-1185">Reference proteome</keyword>
<dbReference type="STRING" id="1070870.SAMN05444351_1391"/>
<keyword evidence="3" id="KW-0804">Transcription</keyword>
<dbReference type="GO" id="GO:0045892">
    <property type="term" value="P:negative regulation of DNA-templated transcription"/>
    <property type="evidence" value="ECO:0007669"/>
    <property type="project" value="TreeGrafter"/>
</dbReference>
<keyword evidence="2" id="KW-0238">DNA-binding</keyword>
<dbReference type="PROSITE" id="PS51078">
    <property type="entry name" value="ICLR_ED"/>
    <property type="match status" value="1"/>
</dbReference>
<dbReference type="Proteomes" id="UP000184471">
    <property type="component" value="Unassembled WGS sequence"/>
</dbReference>
<dbReference type="RefSeq" id="WP_245794338.1">
    <property type="nucleotide sequence ID" value="NZ_FQVX01000001.1"/>
</dbReference>
<dbReference type="InterPro" id="IPR029016">
    <property type="entry name" value="GAF-like_dom_sf"/>
</dbReference>
<feature type="domain" description="IclR-ED" evidence="6">
    <location>
        <begin position="83"/>
        <end position="262"/>
    </location>
</feature>
<keyword evidence="1" id="KW-0805">Transcription regulation</keyword>
<evidence type="ECO:0000256" key="1">
    <source>
        <dbReference type="ARBA" id="ARBA00023015"/>
    </source>
</evidence>
<dbReference type="Pfam" id="PF09339">
    <property type="entry name" value="HTH_IclR"/>
    <property type="match status" value="1"/>
</dbReference>
<evidence type="ECO:0000259" key="5">
    <source>
        <dbReference type="PROSITE" id="PS51077"/>
    </source>
</evidence>
<evidence type="ECO:0000259" key="6">
    <source>
        <dbReference type="PROSITE" id="PS51078"/>
    </source>
</evidence>
<dbReference type="Gene3D" id="1.10.10.10">
    <property type="entry name" value="Winged helix-like DNA-binding domain superfamily/Winged helix DNA-binding domain"/>
    <property type="match status" value="1"/>
</dbReference>
<dbReference type="InterPro" id="IPR005471">
    <property type="entry name" value="Tscrpt_reg_IclR_N"/>
</dbReference>
<sequence length="270" mass="28799">MSETSPGDVPRVRGKRPPQGDPVVDRALALLSAFDAAHPSLTLGELARRSGIPTSSALRLAGRLVAWGALERDAEGRFTVGLRLWEVASLAPRARGLRQVAMPFLGDLEEVTRQHVLLAVREGGDAVLLERLSAHAAIPVLYSVGGRLPLHSTGVGLVLLAYAEADVQEEYLSRPLLHEPERTPVSEAALRRTLADVRREGMAHFRRKVPRPIVSVAAPVFDAADRLAAAVSVVVPQEGADARVLGPAVRTAARAISRGLGARRPLGPGR</sequence>
<reference evidence="7 8" key="1">
    <citation type="submission" date="2016-11" db="EMBL/GenBank/DDBJ databases">
        <authorList>
            <person name="Jaros S."/>
            <person name="Januszkiewicz K."/>
            <person name="Wedrychowicz H."/>
        </authorList>
    </citation>
    <scope>NUCLEOTIDE SEQUENCE [LARGE SCALE GENOMIC DNA]</scope>
    <source>
        <strain evidence="7 8">DSM 45408</strain>
    </source>
</reference>
<dbReference type="InterPro" id="IPR036388">
    <property type="entry name" value="WH-like_DNA-bd_sf"/>
</dbReference>
<dbReference type="GO" id="GO:0003677">
    <property type="term" value="F:DNA binding"/>
    <property type="evidence" value="ECO:0007669"/>
    <property type="project" value="UniProtKB-KW"/>
</dbReference>
<gene>
    <name evidence="7" type="ORF">SAMN05444351_1391</name>
</gene>
<dbReference type="PANTHER" id="PTHR30136">
    <property type="entry name" value="HELIX-TURN-HELIX TRANSCRIPTIONAL REGULATOR, ICLR FAMILY"/>
    <property type="match status" value="1"/>
</dbReference>
<dbReference type="PROSITE" id="PS51077">
    <property type="entry name" value="HTH_ICLR"/>
    <property type="match status" value="1"/>
</dbReference>